<evidence type="ECO:0000313" key="2">
    <source>
        <dbReference type="Proteomes" id="UP001164539"/>
    </source>
</evidence>
<dbReference type="Proteomes" id="UP001164539">
    <property type="component" value="Chromosome 13"/>
</dbReference>
<protein>
    <submittedName>
        <fullName evidence="1">MLO-like protein</fullName>
    </submittedName>
</protein>
<reference evidence="1 2" key="1">
    <citation type="journal article" date="2023" name="Science">
        <title>Complex scaffold remodeling in plant triterpene biosynthesis.</title>
        <authorList>
            <person name="De La Pena R."/>
            <person name="Hodgson H."/>
            <person name="Liu J.C."/>
            <person name="Stephenson M.J."/>
            <person name="Martin A.C."/>
            <person name="Owen C."/>
            <person name="Harkess A."/>
            <person name="Leebens-Mack J."/>
            <person name="Jimenez L.E."/>
            <person name="Osbourn A."/>
            <person name="Sattely E.S."/>
        </authorList>
    </citation>
    <scope>NUCLEOTIDE SEQUENCE [LARGE SCALE GENOMIC DNA]</scope>
    <source>
        <strain evidence="2">cv. JPN11</strain>
        <tissue evidence="1">Leaf</tissue>
    </source>
</reference>
<dbReference type="EMBL" id="CM051406">
    <property type="protein sequence ID" value="KAJ4703549.1"/>
    <property type="molecule type" value="Genomic_DNA"/>
</dbReference>
<evidence type="ECO:0000313" key="1">
    <source>
        <dbReference type="EMBL" id="KAJ4703549.1"/>
    </source>
</evidence>
<proteinExistence type="predicted"/>
<keyword evidence="2" id="KW-1185">Reference proteome</keyword>
<organism evidence="1 2">
    <name type="scientific">Melia azedarach</name>
    <name type="common">Chinaberry tree</name>
    <dbReference type="NCBI Taxonomy" id="155640"/>
    <lineage>
        <taxon>Eukaryota</taxon>
        <taxon>Viridiplantae</taxon>
        <taxon>Streptophyta</taxon>
        <taxon>Embryophyta</taxon>
        <taxon>Tracheophyta</taxon>
        <taxon>Spermatophyta</taxon>
        <taxon>Magnoliopsida</taxon>
        <taxon>eudicotyledons</taxon>
        <taxon>Gunneridae</taxon>
        <taxon>Pentapetalae</taxon>
        <taxon>rosids</taxon>
        <taxon>malvids</taxon>
        <taxon>Sapindales</taxon>
        <taxon>Meliaceae</taxon>
        <taxon>Melia</taxon>
    </lineage>
</organism>
<comment type="caution">
    <text evidence="1">The sequence shown here is derived from an EMBL/GenBank/DDBJ whole genome shotgun (WGS) entry which is preliminary data.</text>
</comment>
<gene>
    <name evidence="1" type="ORF">OWV82_023437</name>
</gene>
<accession>A0ACC1WYK9</accession>
<sequence length="512" mass="59536">MAAETAVEERTLEITPTWAVATVCFILISISILIEHLLHLLAKYFTKKRRRSLIQALDKIKLDLMLLGFMSLILTMSEKTIANICIPKSRAETFLPCGSADSDNYSQEELKCLEQDKVSLLSREGVRQLQYLIFILAFFHSLSCVLTFSLGMAKMRSWESWEAETRTFEYQFTNDPRRFQFTHQTSFGKRHLRFWSEHGLLRWPACFLRQFYESVSRTDYLTLRHGFITAHFAEGSNFNFQKYVRRALEKDFGVLPGMSWWIWIFSVLFIFFNAQAFHSYLWLPFIPLVMLLLVGTKLQGIITRMCLESHDKSHVVIGPLLVRPGDHFFWFNWPKLLLHLIHFILFQNSFQVAFFAWTWYKFGLRSCFHKRTEDIVIRIVLGVLVHILCGYVTLPLYALVTQMGSSMKKSVFPESVVQGLKRWRGRVRKNLRSNYSARPSLDTSLSLDTSPSFTLDASYSVDCEPPSDDTEYVAVEIGEEKVDKQIDQEHQKVNSFDGFDVSNTALIYEEAK</sequence>
<name>A0ACC1WYK9_MELAZ</name>